<dbReference type="EMBL" id="AMSG01000009">
    <property type="protein sequence ID" value="EKF55221.1"/>
    <property type="molecule type" value="Genomic_DNA"/>
</dbReference>
<reference evidence="2 3" key="1">
    <citation type="journal article" date="2012" name="J. Bacteriol.">
        <title>Genome Sequence of Galbibacter marinum Type Strain ck-I2-15.</title>
        <authorList>
            <person name="Lai Q."/>
            <person name="Li C."/>
            <person name="Shao Z."/>
        </authorList>
    </citation>
    <scope>NUCLEOTIDE SEQUENCE [LARGE SCALE GENOMIC DNA]</scope>
    <source>
        <strain evidence="3">ck-I2-15</strain>
    </source>
</reference>
<organism evidence="2 3">
    <name type="scientific">Galbibacter marinus</name>
    <dbReference type="NCBI Taxonomy" id="555500"/>
    <lineage>
        <taxon>Bacteria</taxon>
        <taxon>Pseudomonadati</taxon>
        <taxon>Bacteroidota</taxon>
        <taxon>Flavobacteriia</taxon>
        <taxon>Flavobacteriales</taxon>
        <taxon>Flavobacteriaceae</taxon>
        <taxon>Galbibacter</taxon>
    </lineage>
</organism>
<dbReference type="Proteomes" id="UP000007364">
    <property type="component" value="Unassembled WGS sequence"/>
</dbReference>
<keyword evidence="3" id="KW-1185">Reference proteome</keyword>
<keyword evidence="1" id="KW-1133">Transmembrane helix</keyword>
<evidence type="ECO:0000256" key="1">
    <source>
        <dbReference type="SAM" id="Phobius"/>
    </source>
</evidence>
<dbReference type="AlphaFoldDB" id="K2Q323"/>
<dbReference type="STRING" id="555500.I215_08251"/>
<feature type="transmembrane region" description="Helical" evidence="1">
    <location>
        <begin position="25"/>
        <end position="45"/>
    </location>
</feature>
<comment type="caution">
    <text evidence="2">The sequence shown here is derived from an EMBL/GenBank/DDBJ whole genome shotgun (WGS) entry which is preliminary data.</text>
</comment>
<keyword evidence="1" id="KW-0812">Transmembrane</keyword>
<gene>
    <name evidence="2" type="ORF">I215_08251</name>
</gene>
<keyword evidence="1" id="KW-0472">Membrane</keyword>
<evidence type="ECO:0000313" key="3">
    <source>
        <dbReference type="Proteomes" id="UP000007364"/>
    </source>
</evidence>
<accession>K2Q323</accession>
<proteinExistence type="predicted"/>
<name>K2Q323_9FLAO</name>
<sequence>MVVLTNRQLKGVVCDKNAYKYFSDISPITIMQAALYTVFYTLLLAKIQKRTSHIILLDAFYFLLSYWI</sequence>
<evidence type="ECO:0000313" key="2">
    <source>
        <dbReference type="EMBL" id="EKF55221.1"/>
    </source>
</evidence>
<protein>
    <submittedName>
        <fullName evidence="2">Uncharacterized protein</fullName>
    </submittedName>
</protein>